<feature type="region of interest" description="Disordered" evidence="1">
    <location>
        <begin position="392"/>
        <end position="413"/>
    </location>
</feature>
<reference evidence="3 4" key="1">
    <citation type="journal article" date="2015" name="Genome Biol. Evol.">
        <title>Comparative Genomics of a Bacterivorous Green Alga Reveals Evolutionary Causalities and Consequences of Phago-Mixotrophic Mode of Nutrition.</title>
        <authorList>
            <person name="Burns J.A."/>
            <person name="Paasch A."/>
            <person name="Narechania A."/>
            <person name="Kim E."/>
        </authorList>
    </citation>
    <scope>NUCLEOTIDE SEQUENCE [LARGE SCALE GENOMIC DNA]</scope>
    <source>
        <strain evidence="3 4">PLY_AMNH</strain>
    </source>
</reference>
<evidence type="ECO:0000313" key="4">
    <source>
        <dbReference type="Proteomes" id="UP001190700"/>
    </source>
</evidence>
<dbReference type="AlphaFoldDB" id="A0AAE0BLH5"/>
<evidence type="ECO:0000256" key="2">
    <source>
        <dbReference type="SAM" id="SignalP"/>
    </source>
</evidence>
<comment type="caution">
    <text evidence="3">The sequence shown here is derived from an EMBL/GenBank/DDBJ whole genome shotgun (WGS) entry which is preliminary data.</text>
</comment>
<name>A0AAE0BLH5_9CHLO</name>
<evidence type="ECO:0000256" key="1">
    <source>
        <dbReference type="SAM" id="MobiDB-lite"/>
    </source>
</evidence>
<feature type="chain" id="PRO_5042038960" evidence="2">
    <location>
        <begin position="20"/>
        <end position="793"/>
    </location>
</feature>
<dbReference type="EMBL" id="LGRX02034351">
    <property type="protein sequence ID" value="KAK3238040.1"/>
    <property type="molecule type" value="Genomic_DNA"/>
</dbReference>
<proteinExistence type="predicted"/>
<sequence length="793" mass="84360">MFICVILPALIPLVHVFWAGDPDTFDHADICKCPTLFSPLRTFCRYVFVPFPPQHPNVLPRIIFSLAFRSMATSTRARKRLLKDSDLDASIRLLDAVRDTPTASTPPVVPPAVSSNSDTAVALRKHLVDQHAAVDVVYKGRLHRAWAKGIREDILGSKKHHYRGTDDTDRLSELVVQLRTEFESAGLDLTPFDLDDPASLVIEKVNGLLYDVLALVVERNSVADTWLRGTDSSADRDGRRALIDIIKGSVPTVLRESHQQEHAALRYPAGVDPQPILAREQRLVRDNRAPDWQPTDETRKLSLYNRLDPIFYAAVKVRYPLAGDLGGVTLRSLQALVVAIFQAWAQSDEGASAREKQTLGTGGKPSALITSSEYAVLLEEIAALKALVRGGRAGGGQQPQPQHRGKQHPRGFRVGAGNPPAVGFDRDSMKAKPLCHRCRKAATAAAFCIPIEQEDAEGLHALALVQVFQDAADSGPEAFSHAALAYGPPAVLSADGVGGIDVAAYGFSVPPPPSGGTDDEDILRRLDALTSEVQAAQEQVHYTHASFVPGSAVEEHASALVCGPAAAAGITPEGQVPAGGAAASASAVPAPAMPVSQAKDVQPAPVQSARVTTTEATCGEFGGFVQTVNHAAVHPSDLTGYDTDDYEDYADGTFAVKPRAPSGAIGCGVPPFGFGTPAIGALAVLSLLCISFAGVSVSASTASAVSACAPATEMPSPGGDLDWEAPSFFSTNDFLDPDLAQADLGIDMAFYYGMALHESGPLDAEHYYGAGFFTSYYGMDFREATADYFDTVD</sequence>
<evidence type="ECO:0000313" key="3">
    <source>
        <dbReference type="EMBL" id="KAK3238040.1"/>
    </source>
</evidence>
<gene>
    <name evidence="3" type="ORF">CYMTET_51920</name>
</gene>
<accession>A0AAE0BLH5</accession>
<organism evidence="3 4">
    <name type="scientific">Cymbomonas tetramitiformis</name>
    <dbReference type="NCBI Taxonomy" id="36881"/>
    <lineage>
        <taxon>Eukaryota</taxon>
        <taxon>Viridiplantae</taxon>
        <taxon>Chlorophyta</taxon>
        <taxon>Pyramimonadophyceae</taxon>
        <taxon>Pyramimonadales</taxon>
        <taxon>Pyramimonadaceae</taxon>
        <taxon>Cymbomonas</taxon>
    </lineage>
</organism>
<protein>
    <submittedName>
        <fullName evidence="3">Uncharacterized protein</fullName>
    </submittedName>
</protein>
<dbReference type="Proteomes" id="UP001190700">
    <property type="component" value="Unassembled WGS sequence"/>
</dbReference>
<keyword evidence="2" id="KW-0732">Signal</keyword>
<keyword evidence="4" id="KW-1185">Reference proteome</keyword>
<feature type="signal peptide" evidence="2">
    <location>
        <begin position="1"/>
        <end position="19"/>
    </location>
</feature>